<dbReference type="eggNOG" id="ENOG5033A46">
    <property type="taxonomic scope" value="Bacteria"/>
</dbReference>
<keyword evidence="1" id="KW-0472">Membrane</keyword>
<accession>A0A087AMD9</accession>
<evidence type="ECO:0000313" key="3">
    <source>
        <dbReference type="Proteomes" id="UP000029046"/>
    </source>
</evidence>
<feature type="transmembrane region" description="Helical" evidence="1">
    <location>
        <begin position="20"/>
        <end position="53"/>
    </location>
</feature>
<organism evidence="2 3">
    <name type="scientific">Bifidobacterium pullorum subsp. gallinarum</name>
    <dbReference type="NCBI Taxonomy" id="78344"/>
    <lineage>
        <taxon>Bacteria</taxon>
        <taxon>Bacillati</taxon>
        <taxon>Actinomycetota</taxon>
        <taxon>Actinomycetes</taxon>
        <taxon>Bifidobacteriales</taxon>
        <taxon>Bifidobacteriaceae</taxon>
        <taxon>Bifidobacterium</taxon>
    </lineage>
</organism>
<keyword evidence="3" id="KW-1185">Reference proteome</keyword>
<dbReference type="EMBL" id="JGYX01000007">
    <property type="protein sequence ID" value="KFI59939.1"/>
    <property type="molecule type" value="Genomic_DNA"/>
</dbReference>
<keyword evidence="1" id="KW-1133">Transmembrane helix</keyword>
<feature type="transmembrane region" description="Helical" evidence="1">
    <location>
        <begin position="74"/>
        <end position="100"/>
    </location>
</feature>
<gene>
    <name evidence="2" type="ORF">BIGA_1613</name>
</gene>
<evidence type="ECO:0000313" key="2">
    <source>
        <dbReference type="EMBL" id="KFI59939.1"/>
    </source>
</evidence>
<keyword evidence="1" id="KW-0812">Transmembrane</keyword>
<dbReference type="AlphaFoldDB" id="A0A087AMD9"/>
<dbReference type="Proteomes" id="UP000029046">
    <property type="component" value="Unassembled WGS sequence"/>
</dbReference>
<reference evidence="2 3" key="1">
    <citation type="submission" date="2014-03" db="EMBL/GenBank/DDBJ databases">
        <title>Genomics of Bifidobacteria.</title>
        <authorList>
            <person name="Ventura M."/>
            <person name="Milani C."/>
            <person name="Lugli G.A."/>
        </authorList>
    </citation>
    <scope>NUCLEOTIDE SEQUENCE [LARGE SCALE GENOMIC DNA]</scope>
    <source>
        <strain evidence="2 3">LMG 11586</strain>
    </source>
</reference>
<name>A0A087AMD9_9BIFI</name>
<evidence type="ECO:0000256" key="1">
    <source>
        <dbReference type="SAM" id="Phobius"/>
    </source>
</evidence>
<protein>
    <recommendedName>
        <fullName evidence="4">DUF4190 domain-containing protein</fullName>
    </recommendedName>
</protein>
<proteinExistence type="predicted"/>
<comment type="caution">
    <text evidence="2">The sequence shown here is derived from an EMBL/GenBank/DDBJ whole genome shotgun (WGS) entry which is preliminary data.</text>
</comment>
<evidence type="ECO:0008006" key="4">
    <source>
        <dbReference type="Google" id="ProtNLM"/>
    </source>
</evidence>
<sequence>MTVPQQQLPQGSQPGKSAATASLVCGIIGVVLWFFGWSAIVSVILGIVGLVLASNAKKAGFNDGLRTAGFVLSLLSLIFGGIIFVACVACVGTLGTAGLLSS</sequence>
<dbReference type="RefSeq" id="WP_202805513.1">
    <property type="nucleotide sequence ID" value="NZ_JGYX01000007.1"/>
</dbReference>